<name>A0A9X1SS92_9ACTN</name>
<reference evidence="1" key="1">
    <citation type="submission" date="2021-11" db="EMBL/GenBank/DDBJ databases">
        <title>Streptomyces corallinus and Kineosporia corallina sp. nov., two new coral-derived marine actinobacteria.</title>
        <authorList>
            <person name="Buangrab K."/>
            <person name="Sutthacheep M."/>
            <person name="Yeemin T."/>
            <person name="Harunari E."/>
            <person name="Igarashi Y."/>
            <person name="Sripreechasak P."/>
            <person name="Kanchanasin P."/>
            <person name="Tanasupawat S."/>
            <person name="Phongsopitanun W."/>
        </authorList>
    </citation>
    <scope>NUCLEOTIDE SEQUENCE</scope>
    <source>
        <strain evidence="1">JCM 31032</strain>
    </source>
</reference>
<organism evidence="1 2">
    <name type="scientific">Kineosporia babensis</name>
    <dbReference type="NCBI Taxonomy" id="499548"/>
    <lineage>
        <taxon>Bacteria</taxon>
        <taxon>Bacillati</taxon>
        <taxon>Actinomycetota</taxon>
        <taxon>Actinomycetes</taxon>
        <taxon>Kineosporiales</taxon>
        <taxon>Kineosporiaceae</taxon>
        <taxon>Kineosporia</taxon>
    </lineage>
</organism>
<dbReference type="AlphaFoldDB" id="A0A9X1SS92"/>
<keyword evidence="2" id="KW-1185">Reference proteome</keyword>
<gene>
    <name evidence="1" type="ORF">LR394_00475</name>
</gene>
<dbReference type="Proteomes" id="UP001138997">
    <property type="component" value="Unassembled WGS sequence"/>
</dbReference>
<proteinExistence type="predicted"/>
<protein>
    <submittedName>
        <fullName evidence="1">Uncharacterized protein</fullName>
    </submittedName>
</protein>
<accession>A0A9X1SS92</accession>
<sequence>MNLYHRTTLAGRSGIEKEGFRHRDPENGGPAWGSEYRDVFWFARSKEIARERTGWSGAWVIVTVPDDTPADPDNADLFGLSKELVNSLEHRFEDGD</sequence>
<evidence type="ECO:0000313" key="2">
    <source>
        <dbReference type="Proteomes" id="UP001138997"/>
    </source>
</evidence>
<dbReference type="RefSeq" id="WP_231438282.1">
    <property type="nucleotide sequence ID" value="NZ_JAJOMB010000001.1"/>
</dbReference>
<dbReference type="EMBL" id="JAJOMB010000001">
    <property type="protein sequence ID" value="MCD5309355.1"/>
    <property type="molecule type" value="Genomic_DNA"/>
</dbReference>
<evidence type="ECO:0000313" key="1">
    <source>
        <dbReference type="EMBL" id="MCD5309355.1"/>
    </source>
</evidence>
<comment type="caution">
    <text evidence="1">The sequence shown here is derived from an EMBL/GenBank/DDBJ whole genome shotgun (WGS) entry which is preliminary data.</text>
</comment>